<gene>
    <name evidence="1" type="ORF">GBAR_LOCUS2631</name>
</gene>
<dbReference type="EMBL" id="CASHTH010000358">
    <property type="protein sequence ID" value="CAI7999174.1"/>
    <property type="molecule type" value="Genomic_DNA"/>
</dbReference>
<dbReference type="AlphaFoldDB" id="A0AA35W568"/>
<sequence length="52" mass="5675">MTFNRRGPQAKHGSRLGARLGILLPTLLFSPLLASPQLFSPLSSEVRSVRVT</sequence>
<protein>
    <submittedName>
        <fullName evidence="1">Uncharacterized protein</fullName>
    </submittedName>
</protein>
<reference evidence="1" key="1">
    <citation type="submission" date="2023-03" db="EMBL/GenBank/DDBJ databases">
        <authorList>
            <person name="Steffen K."/>
            <person name="Cardenas P."/>
        </authorList>
    </citation>
    <scope>NUCLEOTIDE SEQUENCE</scope>
</reference>
<organism evidence="1 2">
    <name type="scientific">Geodia barretti</name>
    <name type="common">Barrett's horny sponge</name>
    <dbReference type="NCBI Taxonomy" id="519541"/>
    <lineage>
        <taxon>Eukaryota</taxon>
        <taxon>Metazoa</taxon>
        <taxon>Porifera</taxon>
        <taxon>Demospongiae</taxon>
        <taxon>Heteroscleromorpha</taxon>
        <taxon>Tetractinellida</taxon>
        <taxon>Astrophorina</taxon>
        <taxon>Geodiidae</taxon>
        <taxon>Geodia</taxon>
    </lineage>
</organism>
<name>A0AA35W568_GEOBA</name>
<accession>A0AA35W568</accession>
<keyword evidence="2" id="KW-1185">Reference proteome</keyword>
<evidence type="ECO:0000313" key="1">
    <source>
        <dbReference type="EMBL" id="CAI7999174.1"/>
    </source>
</evidence>
<dbReference type="Proteomes" id="UP001174909">
    <property type="component" value="Unassembled WGS sequence"/>
</dbReference>
<evidence type="ECO:0000313" key="2">
    <source>
        <dbReference type="Proteomes" id="UP001174909"/>
    </source>
</evidence>
<proteinExistence type="predicted"/>
<comment type="caution">
    <text evidence="1">The sequence shown here is derived from an EMBL/GenBank/DDBJ whole genome shotgun (WGS) entry which is preliminary data.</text>
</comment>